<dbReference type="PANTHER" id="PTHR34182">
    <property type="entry name" value="PROTEIN-EXPORT MEMBRANE PROTEIN SECG"/>
    <property type="match status" value="1"/>
</dbReference>
<evidence type="ECO:0000256" key="11">
    <source>
        <dbReference type="ARBA" id="ARBA00025182"/>
    </source>
</evidence>
<dbReference type="GO" id="GO:0009306">
    <property type="term" value="P:protein secretion"/>
    <property type="evidence" value="ECO:0007669"/>
    <property type="project" value="UniProtKB-UniRule"/>
</dbReference>
<sequence length="144" mass="13837">MQNIILTIHLIIAIGLIIVVLLQRSEGGGLGIGGGGGGGGGLMTSRGAATALSKVTWALGAAFVVTSITLTIIAAREGGSGSVLDRLGIEAPLNTEQPVAPAPAPNMPAPDLAPPPAPDAAAPAPATPAAPAPSVDPAAPPPAQ</sequence>
<dbReference type="Pfam" id="PF03840">
    <property type="entry name" value="SecG"/>
    <property type="match status" value="1"/>
</dbReference>
<comment type="function">
    <text evidence="11 12">Involved in protein export. Participates in an early event of protein translocation.</text>
</comment>
<dbReference type="Proteomes" id="UP000249185">
    <property type="component" value="Unassembled WGS sequence"/>
</dbReference>
<evidence type="ECO:0000256" key="13">
    <source>
        <dbReference type="SAM" id="MobiDB-lite"/>
    </source>
</evidence>
<dbReference type="PRINTS" id="PR01651">
    <property type="entry name" value="SECGEXPORT"/>
</dbReference>
<keyword evidence="7 12" id="KW-0653">Protein transport</keyword>
<evidence type="ECO:0000256" key="4">
    <source>
        <dbReference type="ARBA" id="ARBA00022448"/>
    </source>
</evidence>
<evidence type="ECO:0000256" key="6">
    <source>
        <dbReference type="ARBA" id="ARBA00022692"/>
    </source>
</evidence>
<evidence type="ECO:0000256" key="5">
    <source>
        <dbReference type="ARBA" id="ARBA00022475"/>
    </source>
</evidence>
<comment type="similarity">
    <text evidence="2 12">Belongs to the SecG family.</text>
</comment>
<evidence type="ECO:0000256" key="8">
    <source>
        <dbReference type="ARBA" id="ARBA00022989"/>
    </source>
</evidence>
<comment type="caution">
    <text evidence="14">The sequence shown here is derived from an EMBL/GenBank/DDBJ whole genome shotgun (WGS) entry which is preliminary data.</text>
</comment>
<proteinExistence type="inferred from homology"/>
<evidence type="ECO:0000256" key="10">
    <source>
        <dbReference type="ARBA" id="ARBA00023136"/>
    </source>
</evidence>
<evidence type="ECO:0000256" key="3">
    <source>
        <dbReference type="ARBA" id="ARBA00017876"/>
    </source>
</evidence>
<evidence type="ECO:0000256" key="7">
    <source>
        <dbReference type="ARBA" id="ARBA00022927"/>
    </source>
</evidence>
<dbReference type="NCBIfam" id="TIGR00810">
    <property type="entry name" value="secG"/>
    <property type="match status" value="1"/>
</dbReference>
<keyword evidence="9 12" id="KW-0811">Translocation</keyword>
<dbReference type="EMBL" id="QFPW01000014">
    <property type="protein sequence ID" value="PZQ47952.1"/>
    <property type="molecule type" value="Genomic_DNA"/>
</dbReference>
<keyword evidence="5 12" id="KW-1003">Cell membrane</keyword>
<dbReference type="AlphaFoldDB" id="A0A2W5N3C2"/>
<feature type="compositionally biased region" description="Pro residues" evidence="13">
    <location>
        <begin position="100"/>
        <end position="118"/>
    </location>
</feature>
<keyword evidence="8 12" id="KW-1133">Transmembrane helix</keyword>
<comment type="caution">
    <text evidence="12">Lacks conserved residue(s) required for the propagation of feature annotation.</text>
</comment>
<evidence type="ECO:0000256" key="2">
    <source>
        <dbReference type="ARBA" id="ARBA00008445"/>
    </source>
</evidence>
<reference evidence="14 15" key="1">
    <citation type="submission" date="2017-08" db="EMBL/GenBank/DDBJ databases">
        <title>Infants hospitalized years apart are colonized by the same room-sourced microbial strains.</title>
        <authorList>
            <person name="Brooks B."/>
            <person name="Olm M.R."/>
            <person name="Firek B.A."/>
            <person name="Baker R."/>
            <person name="Thomas B.C."/>
            <person name="Morowitz M.J."/>
            <person name="Banfield J.F."/>
        </authorList>
    </citation>
    <scope>NUCLEOTIDE SEQUENCE [LARGE SCALE GENOMIC DNA]</scope>
    <source>
        <strain evidence="14">S2_005_002_R2_34</strain>
    </source>
</reference>
<evidence type="ECO:0000256" key="9">
    <source>
        <dbReference type="ARBA" id="ARBA00023010"/>
    </source>
</evidence>
<dbReference type="InterPro" id="IPR004692">
    <property type="entry name" value="SecG"/>
</dbReference>
<name>A0A2W5N3C2_RHOSU</name>
<protein>
    <recommendedName>
        <fullName evidence="3 12">Protein-export membrane protein SecG</fullName>
    </recommendedName>
</protein>
<keyword evidence="6 12" id="KW-0812">Transmembrane</keyword>
<gene>
    <name evidence="14" type="ORF">DI556_15760</name>
</gene>
<accession>A0A2W5N3C2</accession>
<keyword evidence="10 12" id="KW-0472">Membrane</keyword>
<dbReference type="GO" id="GO:0065002">
    <property type="term" value="P:intracellular protein transmembrane transport"/>
    <property type="evidence" value="ECO:0007669"/>
    <property type="project" value="TreeGrafter"/>
</dbReference>
<comment type="subcellular location">
    <subcellularLocation>
        <location evidence="1 12">Cell membrane</location>
        <topology evidence="1 12">Multi-pass membrane protein</topology>
    </subcellularLocation>
</comment>
<evidence type="ECO:0000256" key="1">
    <source>
        <dbReference type="ARBA" id="ARBA00004651"/>
    </source>
</evidence>
<dbReference type="GO" id="GO:0005886">
    <property type="term" value="C:plasma membrane"/>
    <property type="evidence" value="ECO:0007669"/>
    <property type="project" value="UniProtKB-SubCell"/>
</dbReference>
<feature type="region of interest" description="Disordered" evidence="13">
    <location>
        <begin position="94"/>
        <end position="144"/>
    </location>
</feature>
<feature type="transmembrane region" description="Helical" evidence="12">
    <location>
        <begin position="51"/>
        <end position="75"/>
    </location>
</feature>
<evidence type="ECO:0000313" key="15">
    <source>
        <dbReference type="Proteomes" id="UP000249185"/>
    </source>
</evidence>
<dbReference type="GO" id="GO:0043952">
    <property type="term" value="P:protein transport by the Sec complex"/>
    <property type="evidence" value="ECO:0007669"/>
    <property type="project" value="TreeGrafter"/>
</dbReference>
<dbReference type="PANTHER" id="PTHR34182:SF1">
    <property type="entry name" value="PROTEIN-EXPORT MEMBRANE PROTEIN SECG"/>
    <property type="match status" value="1"/>
</dbReference>
<organism evidence="14 15">
    <name type="scientific">Rhodovulum sulfidophilum</name>
    <name type="common">Rhodobacter sulfidophilus</name>
    <dbReference type="NCBI Taxonomy" id="35806"/>
    <lineage>
        <taxon>Bacteria</taxon>
        <taxon>Pseudomonadati</taxon>
        <taxon>Pseudomonadota</taxon>
        <taxon>Alphaproteobacteria</taxon>
        <taxon>Rhodobacterales</taxon>
        <taxon>Paracoccaceae</taxon>
        <taxon>Rhodovulum</taxon>
    </lineage>
</organism>
<evidence type="ECO:0000256" key="12">
    <source>
        <dbReference type="RuleBase" id="RU365087"/>
    </source>
</evidence>
<evidence type="ECO:0000313" key="14">
    <source>
        <dbReference type="EMBL" id="PZQ47952.1"/>
    </source>
</evidence>
<dbReference type="GO" id="GO:0015450">
    <property type="term" value="F:protein-transporting ATPase activity"/>
    <property type="evidence" value="ECO:0007669"/>
    <property type="project" value="UniProtKB-UniRule"/>
</dbReference>
<keyword evidence="4 12" id="KW-0813">Transport</keyword>